<feature type="compositionally biased region" description="Low complexity" evidence="3">
    <location>
        <begin position="460"/>
        <end position="476"/>
    </location>
</feature>
<feature type="region of interest" description="Disordered" evidence="3">
    <location>
        <begin position="1"/>
        <end position="189"/>
    </location>
</feature>
<dbReference type="GO" id="GO:0005634">
    <property type="term" value="C:nucleus"/>
    <property type="evidence" value="ECO:0007669"/>
    <property type="project" value="UniProtKB-UniRule"/>
</dbReference>
<comment type="caution">
    <text evidence="5">The sequence shown here is derived from an EMBL/GenBank/DDBJ whole genome shotgun (WGS) entry which is preliminary data.</text>
</comment>
<dbReference type="SUPFAM" id="SSF47095">
    <property type="entry name" value="HMG-box"/>
    <property type="match status" value="1"/>
</dbReference>
<feature type="compositionally biased region" description="Low complexity" evidence="3">
    <location>
        <begin position="82"/>
        <end position="172"/>
    </location>
</feature>
<dbReference type="Pfam" id="PF00505">
    <property type="entry name" value="HMG_box"/>
    <property type="match status" value="1"/>
</dbReference>
<feature type="domain" description="HMG box" evidence="4">
    <location>
        <begin position="388"/>
        <end position="456"/>
    </location>
</feature>
<feature type="compositionally biased region" description="Polar residues" evidence="3">
    <location>
        <begin position="71"/>
        <end position="81"/>
    </location>
</feature>
<name>A0A9P6FDK1_9FUNG</name>
<dbReference type="InterPro" id="IPR036910">
    <property type="entry name" value="HMG_box_dom_sf"/>
</dbReference>
<gene>
    <name evidence="5" type="primary">NHP10</name>
    <name evidence="5" type="ORF">EC957_006645</name>
</gene>
<feature type="compositionally biased region" description="Gly residues" evidence="3">
    <location>
        <begin position="477"/>
        <end position="488"/>
    </location>
</feature>
<keyword evidence="1 2" id="KW-0238">DNA-binding</keyword>
<dbReference type="InterPro" id="IPR009071">
    <property type="entry name" value="HMG_box_dom"/>
</dbReference>
<evidence type="ECO:0000259" key="4">
    <source>
        <dbReference type="PROSITE" id="PS50118"/>
    </source>
</evidence>
<dbReference type="PROSITE" id="PS50118">
    <property type="entry name" value="HMG_BOX_2"/>
    <property type="match status" value="1"/>
</dbReference>
<proteinExistence type="predicted"/>
<organism evidence="5 6">
    <name type="scientific">Mortierella hygrophila</name>
    <dbReference type="NCBI Taxonomy" id="979708"/>
    <lineage>
        <taxon>Eukaryota</taxon>
        <taxon>Fungi</taxon>
        <taxon>Fungi incertae sedis</taxon>
        <taxon>Mucoromycota</taxon>
        <taxon>Mortierellomycotina</taxon>
        <taxon>Mortierellomycetes</taxon>
        <taxon>Mortierellales</taxon>
        <taxon>Mortierellaceae</taxon>
        <taxon>Mortierella</taxon>
    </lineage>
</organism>
<dbReference type="GO" id="GO:0003677">
    <property type="term" value="F:DNA binding"/>
    <property type="evidence" value="ECO:0007669"/>
    <property type="project" value="UniProtKB-UniRule"/>
</dbReference>
<sequence>MSSDMASPPIHFDSDPSLMAGNPAQGNSYGGYQNLYGNMNFNHSSSYPVASPSTPPSLPPVHNNGAYAPNGNFQFSYHTDNGSAPPTSAGAPASAASSAPLSTPTGTQPSDAQHSPHAQQSHQLTPPQQHPQTPQQQQPQQQQQQQQPQRQAHQAVNAAQSPYQQPPQAHHPNMNTLMHGHPIYPGEPRYDSRLQQTRYMDPNMQPMMGRNGPHSGDMSWNQPGGMMPDLLGGNHPGGAVRNASGPQGRAPVKQNMAGLNGMAGMGMNNMNGMGGMGALGGMPGMPNMNPRGGDRMGGWTGGMVGAPQNPYGHPSHPQHALQHQQPFHNLQQNPYQQSHLLQHQPGGMQQHMGMHGRPGNLGPVAGGGISKKKMKKVVTPVVKDKNCPKRPRNSYIFFTLMKRDDIKKKHPEFKPTEITKMLGEEWQKLSEAEKESYGSMAEDDKKRYQSEMEAYDANGGANAAAANDNGHAPNGAIGNGPPGPGGDMGGDHWRA</sequence>
<feature type="compositionally biased region" description="Polar residues" evidence="3">
    <location>
        <begin position="24"/>
        <end position="52"/>
    </location>
</feature>
<feature type="region of interest" description="Disordered" evidence="3">
    <location>
        <begin position="460"/>
        <end position="495"/>
    </location>
</feature>
<keyword evidence="6" id="KW-1185">Reference proteome</keyword>
<dbReference type="EMBL" id="JAAAXW010000030">
    <property type="protein sequence ID" value="KAF9548429.1"/>
    <property type="molecule type" value="Genomic_DNA"/>
</dbReference>
<evidence type="ECO:0000256" key="2">
    <source>
        <dbReference type="PROSITE-ProRule" id="PRU00267"/>
    </source>
</evidence>
<evidence type="ECO:0000256" key="3">
    <source>
        <dbReference type="SAM" id="MobiDB-lite"/>
    </source>
</evidence>
<protein>
    <submittedName>
        <fullName evidence="5">Non-histone protein</fullName>
    </submittedName>
</protein>
<evidence type="ECO:0000313" key="5">
    <source>
        <dbReference type="EMBL" id="KAF9548429.1"/>
    </source>
</evidence>
<evidence type="ECO:0000313" key="6">
    <source>
        <dbReference type="Proteomes" id="UP000723463"/>
    </source>
</evidence>
<evidence type="ECO:0000256" key="1">
    <source>
        <dbReference type="ARBA" id="ARBA00023125"/>
    </source>
</evidence>
<dbReference type="PANTHER" id="PTHR48112">
    <property type="entry name" value="HIGH MOBILITY GROUP PROTEIN DSP1"/>
    <property type="match status" value="1"/>
</dbReference>
<dbReference type="Gene3D" id="1.10.30.10">
    <property type="entry name" value="High mobility group box domain"/>
    <property type="match status" value="1"/>
</dbReference>
<keyword evidence="2" id="KW-0539">Nucleus</keyword>
<dbReference type="InterPro" id="IPR050342">
    <property type="entry name" value="HMGB"/>
</dbReference>
<feature type="DNA-binding region" description="HMG box" evidence="2">
    <location>
        <begin position="388"/>
        <end position="456"/>
    </location>
</feature>
<dbReference type="Proteomes" id="UP000723463">
    <property type="component" value="Unassembled WGS sequence"/>
</dbReference>
<dbReference type="SMART" id="SM00398">
    <property type="entry name" value="HMG"/>
    <property type="match status" value="1"/>
</dbReference>
<reference evidence="5" key="1">
    <citation type="journal article" date="2020" name="Fungal Divers.">
        <title>Resolving the Mortierellaceae phylogeny through synthesis of multi-gene phylogenetics and phylogenomics.</title>
        <authorList>
            <person name="Vandepol N."/>
            <person name="Liber J."/>
            <person name="Desiro A."/>
            <person name="Na H."/>
            <person name="Kennedy M."/>
            <person name="Barry K."/>
            <person name="Grigoriev I.V."/>
            <person name="Miller A.N."/>
            <person name="O'Donnell K."/>
            <person name="Stajich J.E."/>
            <person name="Bonito G."/>
        </authorList>
    </citation>
    <scope>NUCLEOTIDE SEQUENCE</scope>
    <source>
        <strain evidence="5">NRRL 2591</strain>
    </source>
</reference>
<dbReference type="AlphaFoldDB" id="A0A9P6FDK1"/>
<accession>A0A9P6FDK1</accession>
<dbReference type="PANTHER" id="PTHR48112:SF22">
    <property type="entry name" value="MITOCHONDRIAL TRANSCRIPTION FACTOR A, ISOFORM B"/>
    <property type="match status" value="1"/>
</dbReference>